<dbReference type="Pfam" id="PF13148">
    <property type="entry name" value="DUF3987"/>
    <property type="match status" value="1"/>
</dbReference>
<dbReference type="Proteomes" id="UP001202943">
    <property type="component" value="Unassembled WGS sequence"/>
</dbReference>
<proteinExistence type="predicted"/>
<accession>A0AAW5HGU3</accession>
<organism evidence="1 2">
    <name type="scientific">Pseudomonas putida</name>
    <name type="common">Arthrobacter siderocapsulatus</name>
    <dbReference type="NCBI Taxonomy" id="303"/>
    <lineage>
        <taxon>Bacteria</taxon>
        <taxon>Pseudomonadati</taxon>
        <taxon>Pseudomonadota</taxon>
        <taxon>Gammaproteobacteria</taxon>
        <taxon>Pseudomonadales</taxon>
        <taxon>Pseudomonadaceae</taxon>
        <taxon>Pseudomonas</taxon>
    </lineage>
</organism>
<dbReference type="AlphaFoldDB" id="A0AAW5HGU3"/>
<reference evidence="1" key="1">
    <citation type="submission" date="2022-05" db="EMBL/GenBank/DDBJ databases">
        <authorList>
            <person name="Yi M."/>
        </authorList>
    </citation>
    <scope>NUCLEOTIDE SEQUENCE</scope>
    <source>
        <strain evidence="1">DS2</strain>
    </source>
</reference>
<name>A0AAW5HGU3_PSEPU</name>
<evidence type="ECO:0000313" key="2">
    <source>
        <dbReference type="Proteomes" id="UP001202943"/>
    </source>
</evidence>
<evidence type="ECO:0000313" key="1">
    <source>
        <dbReference type="EMBL" id="MCO1621331.1"/>
    </source>
</evidence>
<gene>
    <name evidence="1" type="ORF">M8C81_12040</name>
</gene>
<protein>
    <submittedName>
        <fullName evidence="1">YfjI family protein</fullName>
    </submittedName>
</protein>
<dbReference type="InterPro" id="IPR025048">
    <property type="entry name" value="DUF3987"/>
</dbReference>
<reference evidence="1" key="2">
    <citation type="submission" date="2023-08" db="EMBL/GenBank/DDBJ databases">
        <title>Isolation, Identification, Denitrification Characteristics of A Highly Efficient Aerobic Denitrifying Bacterial Strain DS2.</title>
        <authorList>
            <person name="Wang H."/>
        </authorList>
    </citation>
    <scope>NUCLEOTIDE SEQUENCE</scope>
    <source>
        <strain evidence="1">DS2</strain>
    </source>
</reference>
<dbReference type="RefSeq" id="WP_252459584.1">
    <property type="nucleotide sequence ID" value="NZ_JAMHFX010000162.1"/>
</dbReference>
<dbReference type="EMBL" id="JAMHFX010000162">
    <property type="protein sequence ID" value="MCO1621331.1"/>
    <property type="molecule type" value="Genomic_DNA"/>
</dbReference>
<comment type="caution">
    <text evidence="1">The sequence shown here is derived from an EMBL/GenBank/DDBJ whole genome shotgun (WGS) entry which is preliminary data.</text>
</comment>
<sequence>MTLDDIFGYVSELPRWVPYKLVFNPKRNKHDKKPDNGRHGLSTTDPLDWKPLLNALQVAKEGFGLSGVGFVMTSGVEVDGLVLVGFDFDGVGDDFDMPFDTYTEWSPSKKGIRAFAWAPKAWALKYQDSTDTHPPFCEHAEIYIGTAPRFLTVTFDTIQMVEFKQLDKADLKAIESWGMKPYVEKVEAPIAPDTAGKPINLARIQLTDDQKNLINGTHKGDKSKTFQGLIIRLLDSNEPNEDVLATLVKEPNLLAYLLSHRSNDMGKALKFAQDEVNKAYPLSIKGKQAALVPYNKKWANTPKPETVAYPTPYPGIMDEVVKAALEVAHKPQPQLTMLAVLIASASLCGSFYALASGCRLNLYGIGVLPTAGGKNQPQQLTKKLAAQGNVKIISAPASGEALEDDLLSHIGTYCVVDEIGHLLALTNARDAKAWHVSLMRKILDLYAAGADDNYYQRGKAGKPGRAIPNPALNLIGFTTPGVLAQALTLADIENGLCGRLLWVVSDDMPKNRRIRKPFVMPKAFSSTAMKIKVNLASSNLANGTPVLVDINSDADALLDTLNDEFDLIGRDVGAPHERALCARSLENVEHISGVLAVLDNPDKPVITTANVEWAAQFVRASNAAVLGYVESEIHGGVEQKNAAILLAMIRDGGFTTKRKGEQAALDAGGVPRSVLMRAAKMDLQSFDRALRNLQERGEIVIGKFGSKDMQVIGLGDDD</sequence>